<dbReference type="PANTHER" id="PTHR33308:SF9">
    <property type="entry name" value="PEPTIDOGLYCAN HYDROLASE FLGJ"/>
    <property type="match status" value="1"/>
</dbReference>
<dbReference type="Gene3D" id="2.10.70.40">
    <property type="entry name" value="peptidoglycan hydrolase"/>
    <property type="match status" value="1"/>
</dbReference>
<dbReference type="InterPro" id="IPR002901">
    <property type="entry name" value="MGlyc_endo_b_GlcNAc-like_dom"/>
</dbReference>
<evidence type="ECO:0000256" key="8">
    <source>
        <dbReference type="ARBA" id="ARBA00022801"/>
    </source>
</evidence>
<dbReference type="GO" id="GO:0071973">
    <property type="term" value="P:bacterial-type flagellum-dependent cell motility"/>
    <property type="evidence" value="ECO:0007669"/>
    <property type="project" value="TreeGrafter"/>
</dbReference>
<comment type="similarity">
    <text evidence="4">In the C-terminal section; belongs to the glycosyl hydrolase 73 family.</text>
</comment>
<keyword evidence="8 14" id="KW-0378">Hydrolase</keyword>
<dbReference type="InterPro" id="IPR019301">
    <property type="entry name" value="Flagellar_prot_FlgJ_N"/>
</dbReference>
<dbReference type="Pfam" id="PF01832">
    <property type="entry name" value="Glucosaminidase"/>
    <property type="match status" value="1"/>
</dbReference>
<keyword evidence="14" id="KW-0282">Flagellum</keyword>
<dbReference type="GO" id="GO:0044780">
    <property type="term" value="P:bacterial-type flagellum assembly"/>
    <property type="evidence" value="ECO:0007669"/>
    <property type="project" value="InterPro"/>
</dbReference>
<evidence type="ECO:0000313" key="15">
    <source>
        <dbReference type="Proteomes" id="UP001108027"/>
    </source>
</evidence>
<gene>
    <name evidence="14" type="primary">flgJ</name>
    <name evidence="14" type="ORF">LL252_05885</name>
</gene>
<feature type="domain" description="Mannosyl-glycoprotein endo-beta-N-acetylglucosamidase-like" evidence="13">
    <location>
        <begin position="166"/>
        <end position="326"/>
    </location>
</feature>
<dbReference type="PRINTS" id="PR01002">
    <property type="entry name" value="FLGFLGJ"/>
</dbReference>
<dbReference type="RefSeq" id="WP_228233412.1">
    <property type="nucleotide sequence ID" value="NZ_JAJGNA010000005.1"/>
</dbReference>
<dbReference type="GO" id="GO:0004040">
    <property type="term" value="F:amidase activity"/>
    <property type="evidence" value="ECO:0007669"/>
    <property type="project" value="InterPro"/>
</dbReference>
<comment type="similarity">
    <text evidence="3">In the N-terminal section; belongs to the FlgJ family.</text>
</comment>
<keyword evidence="7" id="KW-1005">Bacterial flagellum biogenesis</keyword>
<keyword evidence="15" id="KW-1185">Reference proteome</keyword>
<evidence type="ECO:0000256" key="7">
    <source>
        <dbReference type="ARBA" id="ARBA00022795"/>
    </source>
</evidence>
<dbReference type="GO" id="GO:0016798">
    <property type="term" value="F:hydrolase activity, acting on glycosyl bonds"/>
    <property type="evidence" value="ECO:0007669"/>
    <property type="project" value="UniProtKB-KW"/>
</dbReference>
<name>A0A9Q3UJH2_9GAMM</name>
<dbReference type="GO" id="GO:0042597">
    <property type="term" value="C:periplasmic space"/>
    <property type="evidence" value="ECO:0007669"/>
    <property type="project" value="UniProtKB-SubCell"/>
</dbReference>
<evidence type="ECO:0000256" key="10">
    <source>
        <dbReference type="ARBA" id="ARBA00023316"/>
    </source>
</evidence>
<keyword evidence="9" id="KW-0326">Glycosidase</keyword>
<protein>
    <recommendedName>
        <fullName evidence="5">Peptidoglycan hydrolase FlgJ</fullName>
    </recommendedName>
    <alternativeName>
        <fullName evidence="11">Muramidase FlgJ</fullName>
    </alternativeName>
</protein>
<evidence type="ECO:0000256" key="5">
    <source>
        <dbReference type="ARBA" id="ARBA00013433"/>
    </source>
</evidence>
<comment type="caution">
    <text evidence="14">The sequence shown here is derived from an EMBL/GenBank/DDBJ whole genome shotgun (WGS) entry which is preliminary data.</text>
</comment>
<evidence type="ECO:0000256" key="11">
    <source>
        <dbReference type="ARBA" id="ARBA00030835"/>
    </source>
</evidence>
<evidence type="ECO:0000256" key="4">
    <source>
        <dbReference type="ARBA" id="ARBA00007974"/>
    </source>
</evidence>
<dbReference type="Proteomes" id="UP001108027">
    <property type="component" value="Unassembled WGS sequence"/>
</dbReference>
<dbReference type="SUPFAM" id="SSF53955">
    <property type="entry name" value="Lysozyme-like"/>
    <property type="match status" value="1"/>
</dbReference>
<keyword evidence="14" id="KW-0969">Cilium</keyword>
<dbReference type="NCBIfam" id="TIGR02541">
    <property type="entry name" value="flagell_FlgJ"/>
    <property type="match status" value="1"/>
</dbReference>
<comment type="subcellular location">
    <subcellularLocation>
        <location evidence="2">Periplasm</location>
    </subcellularLocation>
</comment>
<feature type="compositionally biased region" description="Low complexity" evidence="12">
    <location>
        <begin position="160"/>
        <end position="169"/>
    </location>
</feature>
<evidence type="ECO:0000256" key="6">
    <source>
        <dbReference type="ARBA" id="ARBA00022764"/>
    </source>
</evidence>
<sequence length="338" mass="35941">MMGGDPMQARFALDVQGLERLKQGAARDPGGQLREAANQFEGLFLHRMIQAMRDAVPRSGLTDSSQMRFYESLYDQQLSQHLAGRGVGLADQLVAQLSKYVDHGDIARGTPRALPGVAAAGADAAAPSAAVAPPPVSGAPANRSAAVGPRTDLEAPRPPLRAAANTTPPSGRSAPQAFIDELLTPARDAARRTGVPAPLILAQAALETGWGRHRITTEDGADSHNLFGIKAGADWRGRTTDVTTHEYIDGQWVRRVERFRVYDSYQDAFADHGRLLTGNDRYAGVLRAGDTGQAARALQDGGYATDPAYADKLVRLMDQIGGMTGDARLIAGEAAPTR</sequence>
<keyword evidence="10" id="KW-0961">Cell wall biogenesis/degradation</keyword>
<dbReference type="InterPro" id="IPR023346">
    <property type="entry name" value="Lysozyme-like_dom_sf"/>
</dbReference>
<accession>A0A9Q3UJH2</accession>
<feature type="region of interest" description="Disordered" evidence="12">
    <location>
        <begin position="128"/>
        <end position="175"/>
    </location>
</feature>
<dbReference type="EMBL" id="JAJGNA010000005">
    <property type="protein sequence ID" value="MCC4308097.1"/>
    <property type="molecule type" value="Genomic_DNA"/>
</dbReference>
<dbReference type="SMART" id="SM00047">
    <property type="entry name" value="LYZ2"/>
    <property type="match status" value="1"/>
</dbReference>
<evidence type="ECO:0000256" key="3">
    <source>
        <dbReference type="ARBA" id="ARBA00006880"/>
    </source>
</evidence>
<keyword evidence="6" id="KW-0574">Periplasm</keyword>
<evidence type="ECO:0000259" key="13">
    <source>
        <dbReference type="SMART" id="SM00047"/>
    </source>
</evidence>
<dbReference type="PANTHER" id="PTHR33308">
    <property type="entry name" value="PEPTIDOGLYCAN HYDROLASE FLGJ"/>
    <property type="match status" value="1"/>
</dbReference>
<dbReference type="GO" id="GO:0071555">
    <property type="term" value="P:cell wall organization"/>
    <property type="evidence" value="ECO:0007669"/>
    <property type="project" value="UniProtKB-KW"/>
</dbReference>
<dbReference type="Gene3D" id="1.10.530.10">
    <property type="match status" value="1"/>
</dbReference>
<evidence type="ECO:0000313" key="14">
    <source>
        <dbReference type="EMBL" id="MCC4308097.1"/>
    </source>
</evidence>
<comment type="function">
    <text evidence="1">Flagellum-specific muramidase which hydrolyzes the peptidoglycan layer to assemble the rod structure in the periplasmic space.</text>
</comment>
<dbReference type="Pfam" id="PF10135">
    <property type="entry name" value="Rod-binding"/>
    <property type="match status" value="1"/>
</dbReference>
<dbReference type="InterPro" id="IPR051056">
    <property type="entry name" value="Glycosyl_Hydrolase_73"/>
</dbReference>
<keyword evidence="14" id="KW-0966">Cell projection</keyword>
<organism evidence="14 15">
    <name type="scientific">Alloalcanivorax marinus</name>
    <dbReference type="NCBI Taxonomy" id="1177169"/>
    <lineage>
        <taxon>Bacteria</taxon>
        <taxon>Pseudomonadati</taxon>
        <taxon>Pseudomonadota</taxon>
        <taxon>Gammaproteobacteria</taxon>
        <taxon>Oceanospirillales</taxon>
        <taxon>Alcanivoracaceae</taxon>
        <taxon>Alloalcanivorax</taxon>
    </lineage>
</organism>
<evidence type="ECO:0000256" key="12">
    <source>
        <dbReference type="SAM" id="MobiDB-lite"/>
    </source>
</evidence>
<evidence type="ECO:0000256" key="9">
    <source>
        <dbReference type="ARBA" id="ARBA00023295"/>
    </source>
</evidence>
<dbReference type="InterPro" id="IPR013377">
    <property type="entry name" value="FlgJ"/>
</dbReference>
<proteinExistence type="inferred from homology"/>
<evidence type="ECO:0000256" key="2">
    <source>
        <dbReference type="ARBA" id="ARBA00004418"/>
    </source>
</evidence>
<evidence type="ECO:0000256" key="1">
    <source>
        <dbReference type="ARBA" id="ARBA00002954"/>
    </source>
</evidence>
<reference evidence="14" key="1">
    <citation type="submission" date="2021-10" db="EMBL/GenBank/DDBJ databases">
        <title>The diversity and Nitrogen Metabolism of Culturable Nitrate-Utilizing Bacteria Within the Oxygen Minimum Zone of the Changjiang (Yangtze River)Estuary.</title>
        <authorList>
            <person name="Zhang D."/>
            <person name="Zheng J."/>
            <person name="Liu S."/>
            <person name="He W."/>
        </authorList>
    </citation>
    <scope>NUCLEOTIDE SEQUENCE</scope>
    <source>
        <strain evidence="14">FXH-223</strain>
    </source>
</reference>
<dbReference type="AlphaFoldDB" id="A0A9Q3UJH2"/>